<accession>A0ABN9VE50</accession>
<comment type="caution">
    <text evidence="2">The sequence shown here is derived from an EMBL/GenBank/DDBJ whole genome shotgun (WGS) entry which is preliminary data.</text>
</comment>
<evidence type="ECO:0000256" key="1">
    <source>
        <dbReference type="SAM" id="MobiDB-lite"/>
    </source>
</evidence>
<protein>
    <submittedName>
        <fullName evidence="2">Uncharacterized protein</fullName>
    </submittedName>
</protein>
<organism evidence="2 3">
    <name type="scientific">Prorocentrum cordatum</name>
    <dbReference type="NCBI Taxonomy" id="2364126"/>
    <lineage>
        <taxon>Eukaryota</taxon>
        <taxon>Sar</taxon>
        <taxon>Alveolata</taxon>
        <taxon>Dinophyceae</taxon>
        <taxon>Prorocentrales</taxon>
        <taxon>Prorocentraceae</taxon>
        <taxon>Prorocentrum</taxon>
    </lineage>
</organism>
<feature type="region of interest" description="Disordered" evidence="1">
    <location>
        <begin position="1"/>
        <end position="22"/>
    </location>
</feature>
<keyword evidence="3" id="KW-1185">Reference proteome</keyword>
<sequence length="113" mass="12278">MDSRKRRGVCEQDRHQKRAQPLSDKVRGFVAAGGCGQCARAQKTGRSQGPQLQRWHQRVREGRAVASSAGALLSETWEAKLEPTVICCNAGISACEEGEQWQRASAAQQDVGG</sequence>
<proteinExistence type="predicted"/>
<dbReference type="Proteomes" id="UP001189429">
    <property type="component" value="Unassembled WGS sequence"/>
</dbReference>
<reference evidence="2" key="1">
    <citation type="submission" date="2023-10" db="EMBL/GenBank/DDBJ databases">
        <authorList>
            <person name="Chen Y."/>
            <person name="Shah S."/>
            <person name="Dougan E. K."/>
            <person name="Thang M."/>
            <person name="Chan C."/>
        </authorList>
    </citation>
    <scope>NUCLEOTIDE SEQUENCE [LARGE SCALE GENOMIC DNA]</scope>
</reference>
<gene>
    <name evidence="2" type="ORF">PCOR1329_LOCUS57238</name>
</gene>
<dbReference type="EMBL" id="CAUYUJ010017063">
    <property type="protein sequence ID" value="CAK0871383.1"/>
    <property type="molecule type" value="Genomic_DNA"/>
</dbReference>
<evidence type="ECO:0000313" key="2">
    <source>
        <dbReference type="EMBL" id="CAK0871383.1"/>
    </source>
</evidence>
<name>A0ABN9VE50_9DINO</name>
<evidence type="ECO:0000313" key="3">
    <source>
        <dbReference type="Proteomes" id="UP001189429"/>
    </source>
</evidence>
<feature type="compositionally biased region" description="Basic and acidic residues" evidence="1">
    <location>
        <begin position="1"/>
        <end position="14"/>
    </location>
</feature>